<feature type="transmembrane region" description="Helical" evidence="5">
    <location>
        <begin position="292"/>
        <end position="313"/>
    </location>
</feature>
<comment type="caution">
    <text evidence="6">The sequence shown here is derived from an EMBL/GenBank/DDBJ whole genome shotgun (WGS) entry which is preliminary data.</text>
</comment>
<feature type="transmembrane region" description="Helical" evidence="5">
    <location>
        <begin position="380"/>
        <end position="401"/>
    </location>
</feature>
<feature type="transmembrane region" description="Helical" evidence="5">
    <location>
        <begin position="413"/>
        <end position="434"/>
    </location>
</feature>
<keyword evidence="2 5" id="KW-0812">Transmembrane</keyword>
<dbReference type="PIRSF" id="PIRSF006060">
    <property type="entry name" value="AA_transporter"/>
    <property type="match status" value="1"/>
</dbReference>
<sequence length="556" mass="59016">MSVDTESAPAEQTQLKRHVGVVGLLFASVGSIIGSGWLFGALNASVAAGPAAIISWALGGVMILMIALVYAELGTMFPLSGGVVRFPHLAFGSFASYSAGWITWVAVATTAPIEVEAALQYATKYAPFTSAHTVSGETVYTLTGLGYASAVVLMALFVVVNFYGVRWFARINNALVGWKVFIILLVVAAFLLTAVHGENFSSHGFMPQGWHGVFTAIATSGVVFSYLGFRQGIEFAGETDNPRRNVPIAVVGSVLITGLIYVALQVAFIGALDPRDLEKSGSWSNLTFNGDFGPLAAVATTLGLGWLAILLYADAIVSPGDTGLIYTTTTSRISYAMAKNGNAPQGLARTTDRGVPMISLIVTFLVGLIVFLPFPSWQQLVGFITSATVLSFASGPLVLGALRRRLPEAERPFRVPGGHVIPVVAFFASNLIVYWSGWDIVWKLAIAVAIGFVLLPIYKALGKDVPDLDFAAGASWVLPWLGGLVLLSYLGNYPEPAAGNLNVLTFETSVPLILVFSVAIYALAMKFCLPKAEMERHIAAVEAEAEVEEQELGAAP</sequence>
<dbReference type="InterPro" id="IPR052962">
    <property type="entry name" value="AA_Transporter_AGT"/>
</dbReference>
<evidence type="ECO:0000256" key="3">
    <source>
        <dbReference type="ARBA" id="ARBA00022989"/>
    </source>
</evidence>
<evidence type="ECO:0000256" key="2">
    <source>
        <dbReference type="ARBA" id="ARBA00022692"/>
    </source>
</evidence>
<dbReference type="PANTHER" id="PTHR47547:SF1">
    <property type="entry name" value="ASPARTATE-PROTON SYMPORTER"/>
    <property type="match status" value="1"/>
</dbReference>
<feature type="transmembrane region" description="Helical" evidence="5">
    <location>
        <begin position="21"/>
        <end position="39"/>
    </location>
</feature>
<dbReference type="InterPro" id="IPR002293">
    <property type="entry name" value="AA/rel_permease1"/>
</dbReference>
<keyword evidence="7" id="KW-1185">Reference proteome</keyword>
<dbReference type="PANTHER" id="PTHR47547">
    <property type="match status" value="1"/>
</dbReference>
<proteinExistence type="predicted"/>
<comment type="subcellular location">
    <subcellularLocation>
        <location evidence="1">Membrane</location>
        <topology evidence="1">Multi-pass membrane protein</topology>
    </subcellularLocation>
</comment>
<dbReference type="Pfam" id="PF13520">
    <property type="entry name" value="AA_permease_2"/>
    <property type="match status" value="1"/>
</dbReference>
<organism evidence="6 7">
    <name type="scientific">Nocardioides ginsengisegetis</name>
    <dbReference type="NCBI Taxonomy" id="661491"/>
    <lineage>
        <taxon>Bacteria</taxon>
        <taxon>Bacillati</taxon>
        <taxon>Actinomycetota</taxon>
        <taxon>Actinomycetes</taxon>
        <taxon>Propionibacteriales</taxon>
        <taxon>Nocardioidaceae</taxon>
        <taxon>Nocardioides</taxon>
    </lineage>
</organism>
<feature type="transmembrane region" description="Helical" evidence="5">
    <location>
        <begin position="355"/>
        <end position="374"/>
    </location>
</feature>
<protein>
    <submittedName>
        <fullName evidence="6">Amino acid transporter</fullName>
    </submittedName>
</protein>
<keyword evidence="4 5" id="KW-0472">Membrane</keyword>
<dbReference type="EMBL" id="JACGXA010000001">
    <property type="protein sequence ID" value="MBA8804229.1"/>
    <property type="molecule type" value="Genomic_DNA"/>
</dbReference>
<evidence type="ECO:0000256" key="5">
    <source>
        <dbReference type="SAM" id="Phobius"/>
    </source>
</evidence>
<evidence type="ECO:0000256" key="4">
    <source>
        <dbReference type="ARBA" id="ARBA00023136"/>
    </source>
</evidence>
<dbReference type="RefSeq" id="WP_220481337.1">
    <property type="nucleotide sequence ID" value="NZ_JACGXA010000001.1"/>
</dbReference>
<dbReference type="Proteomes" id="UP000580910">
    <property type="component" value="Unassembled WGS sequence"/>
</dbReference>
<evidence type="ECO:0000256" key="1">
    <source>
        <dbReference type="ARBA" id="ARBA00004141"/>
    </source>
</evidence>
<feature type="transmembrane region" description="Helical" evidence="5">
    <location>
        <begin position="440"/>
        <end position="458"/>
    </location>
</feature>
<feature type="transmembrane region" description="Helical" evidence="5">
    <location>
        <begin position="51"/>
        <end position="71"/>
    </location>
</feature>
<dbReference type="AlphaFoldDB" id="A0A7W3J131"/>
<feature type="transmembrane region" description="Helical" evidence="5">
    <location>
        <begin position="470"/>
        <end position="490"/>
    </location>
</feature>
<feature type="transmembrane region" description="Helical" evidence="5">
    <location>
        <begin position="209"/>
        <end position="227"/>
    </location>
</feature>
<feature type="transmembrane region" description="Helical" evidence="5">
    <location>
        <begin position="83"/>
        <end position="104"/>
    </location>
</feature>
<dbReference type="GO" id="GO:0016020">
    <property type="term" value="C:membrane"/>
    <property type="evidence" value="ECO:0007669"/>
    <property type="project" value="UniProtKB-SubCell"/>
</dbReference>
<reference evidence="6 7" key="1">
    <citation type="submission" date="2020-07" db="EMBL/GenBank/DDBJ databases">
        <title>Sequencing the genomes of 1000 actinobacteria strains.</title>
        <authorList>
            <person name="Klenk H.-P."/>
        </authorList>
    </citation>
    <scope>NUCLEOTIDE SEQUENCE [LARGE SCALE GENOMIC DNA]</scope>
    <source>
        <strain evidence="6 7">DSM 21349</strain>
    </source>
</reference>
<accession>A0A7W3J131</accession>
<evidence type="ECO:0000313" key="7">
    <source>
        <dbReference type="Proteomes" id="UP000580910"/>
    </source>
</evidence>
<dbReference type="Gene3D" id="1.20.1740.10">
    <property type="entry name" value="Amino acid/polyamine transporter I"/>
    <property type="match status" value="1"/>
</dbReference>
<keyword evidence="3 5" id="KW-1133">Transmembrane helix</keyword>
<dbReference type="GO" id="GO:0022857">
    <property type="term" value="F:transmembrane transporter activity"/>
    <property type="evidence" value="ECO:0007669"/>
    <property type="project" value="InterPro"/>
</dbReference>
<feature type="transmembrane region" description="Helical" evidence="5">
    <location>
        <begin position="145"/>
        <end position="164"/>
    </location>
</feature>
<gene>
    <name evidence="6" type="ORF">FB382_002520</name>
</gene>
<feature type="transmembrane region" description="Helical" evidence="5">
    <location>
        <begin position="248"/>
        <end position="272"/>
    </location>
</feature>
<evidence type="ECO:0000313" key="6">
    <source>
        <dbReference type="EMBL" id="MBA8804229.1"/>
    </source>
</evidence>
<name>A0A7W3J131_9ACTN</name>
<feature type="transmembrane region" description="Helical" evidence="5">
    <location>
        <begin position="510"/>
        <end position="529"/>
    </location>
</feature>
<feature type="transmembrane region" description="Helical" evidence="5">
    <location>
        <begin position="176"/>
        <end position="197"/>
    </location>
</feature>